<feature type="transmembrane region" description="Helical" evidence="1">
    <location>
        <begin position="132"/>
        <end position="151"/>
    </location>
</feature>
<gene>
    <name evidence="2" type="ORF">NX774_14425</name>
</gene>
<protein>
    <submittedName>
        <fullName evidence="2">Uncharacterized protein</fullName>
    </submittedName>
</protein>
<dbReference type="RefSeq" id="WP_258822937.1">
    <property type="nucleotide sequence ID" value="NZ_JANUHB010000003.1"/>
</dbReference>
<feature type="transmembrane region" description="Helical" evidence="1">
    <location>
        <begin position="163"/>
        <end position="181"/>
    </location>
</feature>
<organism evidence="2 3">
    <name type="scientific">Massilia agilis</name>
    <dbReference type="NCBI Taxonomy" id="1811226"/>
    <lineage>
        <taxon>Bacteria</taxon>
        <taxon>Pseudomonadati</taxon>
        <taxon>Pseudomonadota</taxon>
        <taxon>Betaproteobacteria</taxon>
        <taxon>Burkholderiales</taxon>
        <taxon>Oxalobacteraceae</taxon>
        <taxon>Telluria group</taxon>
        <taxon>Massilia</taxon>
    </lineage>
</organism>
<evidence type="ECO:0000256" key="1">
    <source>
        <dbReference type="SAM" id="Phobius"/>
    </source>
</evidence>
<feature type="transmembrane region" description="Helical" evidence="1">
    <location>
        <begin position="201"/>
        <end position="221"/>
    </location>
</feature>
<feature type="transmembrane region" description="Helical" evidence="1">
    <location>
        <begin position="56"/>
        <end position="80"/>
    </location>
</feature>
<evidence type="ECO:0000313" key="2">
    <source>
        <dbReference type="EMBL" id="MCS0809123.1"/>
    </source>
</evidence>
<dbReference type="EMBL" id="JANUHB010000003">
    <property type="protein sequence ID" value="MCS0809123.1"/>
    <property type="molecule type" value="Genomic_DNA"/>
</dbReference>
<proteinExistence type="predicted"/>
<keyword evidence="3" id="KW-1185">Reference proteome</keyword>
<evidence type="ECO:0000313" key="3">
    <source>
        <dbReference type="Proteomes" id="UP001206126"/>
    </source>
</evidence>
<name>A0ABT2DDA6_9BURK</name>
<reference evidence="2 3" key="1">
    <citation type="submission" date="2022-08" db="EMBL/GenBank/DDBJ databases">
        <title>Reclassification of Massilia species as members of the genera Telluria, Duganella, Pseudoduganella, Mokoshia gen. nov. and Zemynaea gen. nov. using orthogonal and non-orthogonal genome-based approaches.</title>
        <authorList>
            <person name="Bowman J.P."/>
        </authorList>
    </citation>
    <scope>NUCLEOTIDE SEQUENCE [LARGE SCALE GENOMIC DNA]</scope>
    <source>
        <strain evidence="2 3">JCM 31605</strain>
    </source>
</reference>
<accession>A0ABT2DDA6</accession>
<keyword evidence="1" id="KW-0472">Membrane</keyword>
<sequence length="249" mass="26925">MDLKLSWKYGFAFFALNDVISELHEQSHMATNWLIYGCFGPRDFNNVHGCAGMDGFALAAGIAGPLFSYLVMWAGVWVLMRAATPAGRSMGFTLVFAPLPFARIFTALMGGGDERGFLAKLLEGAVTVPQSRWLAVAMTLLLCGPPIWFAWRALAKPRRGTIIAGFCVMPLLVVFAYKFVVLNGLLARGVLAEPVIFGTPAFVVVVFVLALVATAAWWAWLQGLERQPVVPAQAGTHADAELAAAPLHD</sequence>
<dbReference type="Proteomes" id="UP001206126">
    <property type="component" value="Unassembled WGS sequence"/>
</dbReference>
<keyword evidence="1" id="KW-0812">Transmembrane</keyword>
<feature type="transmembrane region" description="Helical" evidence="1">
    <location>
        <begin position="92"/>
        <end position="112"/>
    </location>
</feature>
<comment type="caution">
    <text evidence="2">The sequence shown here is derived from an EMBL/GenBank/DDBJ whole genome shotgun (WGS) entry which is preliminary data.</text>
</comment>
<keyword evidence="1" id="KW-1133">Transmembrane helix</keyword>